<comment type="caution">
    <text evidence="3">The sequence shown here is derived from an EMBL/GenBank/DDBJ whole genome shotgun (WGS) entry which is preliminary data.</text>
</comment>
<feature type="compositionally biased region" description="Polar residues" evidence="1">
    <location>
        <begin position="58"/>
        <end position="74"/>
    </location>
</feature>
<reference evidence="3 4" key="3">
    <citation type="submission" date="2019-11" db="EMBL/GenBank/DDBJ databases">
        <title>A de novo genome assembly of a pear dwarfing rootstock.</title>
        <authorList>
            <person name="Wang F."/>
            <person name="Wang J."/>
            <person name="Li S."/>
            <person name="Zhang Y."/>
            <person name="Fang M."/>
            <person name="Ma L."/>
            <person name="Zhao Y."/>
            <person name="Jiang S."/>
        </authorList>
    </citation>
    <scope>NUCLEOTIDE SEQUENCE [LARGE SCALE GENOMIC DNA]</scope>
    <source>
        <strain evidence="3">S2</strain>
        <tissue evidence="3">Leaf</tissue>
    </source>
</reference>
<sequence>MIKRRFYKLEHGDRDGPSNSSSSSSDSEMEPQATDDSDEEEEEEEEYDAVQELKDDAQSCSTSSGYQSEDSSATELPVDSSGLPITEDDDASTGHERPALMVDQLLGKSGSKLPEEESKIMPDEESIPVDLPDCIVKCKSAFKCRLCPRIVCLNEESLRAHLKSKRHARSEKLLDEGRLKTILNADGKIDEEETPALYAKILANSQGMPRKKSKRQDKNGSKKKRTRYGGKQSKGNPSKRRRG</sequence>
<keyword evidence="4" id="KW-1185">Reference proteome</keyword>
<name>A0A5N5GG92_9ROSA</name>
<feature type="region of interest" description="Disordered" evidence="1">
    <location>
        <begin position="1"/>
        <end position="97"/>
    </location>
</feature>
<dbReference type="AlphaFoldDB" id="A0A5N5GG92"/>
<keyword evidence="3" id="KW-0489">Methyltransferase</keyword>
<dbReference type="GO" id="GO:0032259">
    <property type="term" value="P:methylation"/>
    <property type="evidence" value="ECO:0007669"/>
    <property type="project" value="UniProtKB-KW"/>
</dbReference>
<dbReference type="Pfam" id="PF12874">
    <property type="entry name" value="zf-met"/>
    <property type="match status" value="1"/>
</dbReference>
<feature type="domain" description="C2H2-type" evidence="2">
    <location>
        <begin position="142"/>
        <end position="167"/>
    </location>
</feature>
<gene>
    <name evidence="3" type="ORF">D8674_034756</name>
</gene>
<evidence type="ECO:0000313" key="4">
    <source>
        <dbReference type="Proteomes" id="UP000327157"/>
    </source>
</evidence>
<dbReference type="PANTHER" id="PTHR36332">
    <property type="entry name" value="STRESS RESPONSE PROTEIN"/>
    <property type="match status" value="1"/>
</dbReference>
<dbReference type="Proteomes" id="UP000327157">
    <property type="component" value="Chromosome 9"/>
</dbReference>
<evidence type="ECO:0000256" key="1">
    <source>
        <dbReference type="SAM" id="MobiDB-lite"/>
    </source>
</evidence>
<feature type="region of interest" description="Disordered" evidence="1">
    <location>
        <begin position="202"/>
        <end position="243"/>
    </location>
</feature>
<accession>A0A5N5GG92</accession>
<feature type="compositionally biased region" description="Basic and acidic residues" evidence="1">
    <location>
        <begin position="7"/>
        <end position="16"/>
    </location>
</feature>
<feature type="compositionally biased region" description="Acidic residues" evidence="1">
    <location>
        <begin position="27"/>
        <end position="49"/>
    </location>
</feature>
<evidence type="ECO:0000313" key="3">
    <source>
        <dbReference type="EMBL" id="KAB2612440.1"/>
    </source>
</evidence>
<dbReference type="EMBL" id="SMOL01000458">
    <property type="protein sequence ID" value="KAB2612440.1"/>
    <property type="molecule type" value="Genomic_DNA"/>
</dbReference>
<evidence type="ECO:0000259" key="2">
    <source>
        <dbReference type="Pfam" id="PF12874"/>
    </source>
</evidence>
<dbReference type="InterPro" id="IPR013087">
    <property type="entry name" value="Znf_C2H2_type"/>
</dbReference>
<dbReference type="GO" id="GO:0008168">
    <property type="term" value="F:methyltransferase activity"/>
    <property type="evidence" value="ECO:0007669"/>
    <property type="project" value="UniProtKB-KW"/>
</dbReference>
<reference evidence="4" key="2">
    <citation type="submission" date="2019-10" db="EMBL/GenBank/DDBJ databases">
        <title>A de novo genome assembly of a pear dwarfing rootstock.</title>
        <authorList>
            <person name="Wang F."/>
            <person name="Wang J."/>
            <person name="Li S."/>
            <person name="Zhang Y."/>
            <person name="Fang M."/>
            <person name="Ma L."/>
            <person name="Zhao Y."/>
            <person name="Jiang S."/>
        </authorList>
    </citation>
    <scope>NUCLEOTIDE SEQUENCE [LARGE SCALE GENOMIC DNA]</scope>
</reference>
<proteinExistence type="predicted"/>
<organism evidence="3 4">
    <name type="scientific">Pyrus ussuriensis x Pyrus communis</name>
    <dbReference type="NCBI Taxonomy" id="2448454"/>
    <lineage>
        <taxon>Eukaryota</taxon>
        <taxon>Viridiplantae</taxon>
        <taxon>Streptophyta</taxon>
        <taxon>Embryophyta</taxon>
        <taxon>Tracheophyta</taxon>
        <taxon>Spermatophyta</taxon>
        <taxon>Magnoliopsida</taxon>
        <taxon>eudicotyledons</taxon>
        <taxon>Gunneridae</taxon>
        <taxon>Pentapetalae</taxon>
        <taxon>rosids</taxon>
        <taxon>fabids</taxon>
        <taxon>Rosales</taxon>
        <taxon>Rosaceae</taxon>
        <taxon>Amygdaloideae</taxon>
        <taxon>Maleae</taxon>
        <taxon>Pyrus</taxon>
    </lineage>
</organism>
<keyword evidence="3" id="KW-0808">Transferase</keyword>
<feature type="compositionally biased region" description="Basic residues" evidence="1">
    <location>
        <begin position="209"/>
        <end position="228"/>
    </location>
</feature>
<reference evidence="3 4" key="1">
    <citation type="submission" date="2019-09" db="EMBL/GenBank/DDBJ databases">
        <authorList>
            <person name="Ou C."/>
        </authorList>
    </citation>
    <scope>NUCLEOTIDE SEQUENCE [LARGE SCALE GENOMIC DNA]</scope>
    <source>
        <strain evidence="3">S2</strain>
        <tissue evidence="3">Leaf</tissue>
    </source>
</reference>
<protein>
    <submittedName>
        <fullName evidence="3">Histone-lysine N-methyltransferase SETD1B</fullName>
    </submittedName>
</protein>
<dbReference type="PANTHER" id="PTHR36332:SF1">
    <property type="entry name" value="STRESS RESPONSE PROTEIN"/>
    <property type="match status" value="1"/>
</dbReference>
<dbReference type="OrthoDB" id="1745547at2759"/>